<dbReference type="EMBL" id="ABCS01000065">
    <property type="protein sequence ID" value="EDM76454.1"/>
    <property type="molecule type" value="Genomic_DNA"/>
</dbReference>
<reference evidence="2 3" key="1">
    <citation type="submission" date="2007-06" db="EMBL/GenBank/DDBJ databases">
        <authorList>
            <person name="Shimkets L."/>
            <person name="Ferriera S."/>
            <person name="Johnson J."/>
            <person name="Kravitz S."/>
            <person name="Beeson K."/>
            <person name="Sutton G."/>
            <person name="Rogers Y.-H."/>
            <person name="Friedman R."/>
            <person name="Frazier M."/>
            <person name="Venter J.C."/>
        </authorList>
    </citation>
    <scope>NUCLEOTIDE SEQUENCE [LARGE SCALE GENOMIC DNA]</scope>
    <source>
        <strain evidence="2 3">SIR-1</strain>
    </source>
</reference>
<sequence length="136" mass="14189">MRLVAALGILAAAALTAGFLGEALQDRRASQSNWRDSPRSEAPPPSEASETPEDPLAELAGEVEAAERSYHGAWASLERAAAQGLPPEQLEAYERRLLRLQPAATTATAPEPDSATAQGEAQGSHPGPVPASARDL</sequence>
<dbReference type="Proteomes" id="UP000005801">
    <property type="component" value="Unassembled WGS sequence"/>
</dbReference>
<feature type="compositionally biased region" description="Low complexity" evidence="1">
    <location>
        <begin position="102"/>
        <end position="117"/>
    </location>
</feature>
<keyword evidence="3" id="KW-1185">Reference proteome</keyword>
<evidence type="ECO:0000256" key="1">
    <source>
        <dbReference type="SAM" id="MobiDB-lite"/>
    </source>
</evidence>
<organism evidence="2 3">
    <name type="scientific">Plesiocystis pacifica SIR-1</name>
    <dbReference type="NCBI Taxonomy" id="391625"/>
    <lineage>
        <taxon>Bacteria</taxon>
        <taxon>Pseudomonadati</taxon>
        <taxon>Myxococcota</taxon>
        <taxon>Polyangia</taxon>
        <taxon>Nannocystales</taxon>
        <taxon>Nannocystaceae</taxon>
        <taxon>Plesiocystis</taxon>
    </lineage>
</organism>
<evidence type="ECO:0000313" key="3">
    <source>
        <dbReference type="Proteomes" id="UP000005801"/>
    </source>
</evidence>
<comment type="caution">
    <text evidence="2">The sequence shown here is derived from an EMBL/GenBank/DDBJ whole genome shotgun (WGS) entry which is preliminary data.</text>
</comment>
<accession>A6GCJ7</accession>
<name>A6GCJ7_9BACT</name>
<dbReference type="AlphaFoldDB" id="A6GCJ7"/>
<feature type="region of interest" description="Disordered" evidence="1">
    <location>
        <begin position="25"/>
        <end position="56"/>
    </location>
</feature>
<gene>
    <name evidence="2" type="ORF">PPSIR1_24014</name>
</gene>
<protein>
    <submittedName>
        <fullName evidence="2">Uncharacterized protein</fullName>
    </submittedName>
</protein>
<feature type="region of interest" description="Disordered" evidence="1">
    <location>
        <begin position="93"/>
        <end position="136"/>
    </location>
</feature>
<evidence type="ECO:0000313" key="2">
    <source>
        <dbReference type="EMBL" id="EDM76454.1"/>
    </source>
</evidence>
<proteinExistence type="predicted"/>